<accession>A0A5E4Q4E7</accession>
<protein>
    <submittedName>
        <fullName evidence="1">Uncharacterized protein</fullName>
    </submittedName>
</protein>
<reference evidence="1 2" key="1">
    <citation type="submission" date="2017-07" db="EMBL/GenBank/DDBJ databases">
        <authorList>
            <person name="Talla V."/>
            <person name="Backstrom N."/>
        </authorList>
    </citation>
    <scope>NUCLEOTIDE SEQUENCE [LARGE SCALE GENOMIC DNA]</scope>
</reference>
<keyword evidence="2" id="KW-1185">Reference proteome</keyword>
<organism evidence="1 2">
    <name type="scientific">Leptidea sinapis</name>
    <dbReference type="NCBI Taxonomy" id="189913"/>
    <lineage>
        <taxon>Eukaryota</taxon>
        <taxon>Metazoa</taxon>
        <taxon>Ecdysozoa</taxon>
        <taxon>Arthropoda</taxon>
        <taxon>Hexapoda</taxon>
        <taxon>Insecta</taxon>
        <taxon>Pterygota</taxon>
        <taxon>Neoptera</taxon>
        <taxon>Endopterygota</taxon>
        <taxon>Lepidoptera</taxon>
        <taxon>Glossata</taxon>
        <taxon>Ditrysia</taxon>
        <taxon>Papilionoidea</taxon>
        <taxon>Pieridae</taxon>
        <taxon>Dismorphiinae</taxon>
        <taxon>Leptidea</taxon>
    </lineage>
</organism>
<dbReference type="Proteomes" id="UP000324832">
    <property type="component" value="Unassembled WGS sequence"/>
</dbReference>
<dbReference type="EMBL" id="FZQP02001226">
    <property type="protein sequence ID" value="VVC92169.1"/>
    <property type="molecule type" value="Genomic_DNA"/>
</dbReference>
<name>A0A5E4Q4E7_9NEOP</name>
<proteinExistence type="predicted"/>
<dbReference type="AlphaFoldDB" id="A0A5E4Q4E7"/>
<evidence type="ECO:0000313" key="2">
    <source>
        <dbReference type="Proteomes" id="UP000324832"/>
    </source>
</evidence>
<evidence type="ECO:0000313" key="1">
    <source>
        <dbReference type="EMBL" id="VVC92169.1"/>
    </source>
</evidence>
<gene>
    <name evidence="1" type="ORF">LSINAPIS_LOCUS4672</name>
</gene>
<sequence length="225" mass="25175">MTIESVPKENHGSAKNIIAVIVLDSLFLPYAWPFQNAGAGSNRYTSSLTSHCGDSASAAEELVNSFGSLVLFSENHLKVASFPSVNNYLSMLTPDQLHQLRSISPSLLFEILHEIIRIRSDRRQRRPSPKANQSNMSFDEDLRYGKDDIKINAGVGETRYKSNRVERSGDSILTAISRRVRHVLLGHVTGRYVFSQFKTRQACTLLRCLDASNKIHRSLISEIIG</sequence>